<dbReference type="EMBL" id="UOFN01000046">
    <property type="protein sequence ID" value="VAW75152.1"/>
    <property type="molecule type" value="Genomic_DNA"/>
</dbReference>
<sequence length="376" mass="41696">MNIMAIANQKGGCGKTTTTINLAAELGQQGKQVLVIDMDPQGHASLGLGVSDRDLSGLYEVFSDEANFYDVVISNVCEGVDLVPANISLAMLESLLADQPGRERQLLEQLERFGGLYDYILIDCPPSLGLLSINALRAAEQVLVPIEASCYALDGIRQLLDIVNLLRDKYQIDLPVRVLPTMFDTHTRFAQTVLSQIREQLPVGISGARIRHTVRVREAAWFGKTLPNYAPGCTAAADYRQLAEEIMNAAPQPRLVRIESEPVAEIAPIEAETLTEETTMTEQVEQARRQMVVLTFDDIDCHRLQIAGDFNGWIPDRDIETRHINGNWQKVFTAEPGVYEYRLVIDGKWQADPTNPSEIPNELGGINSLLQVPVHH</sequence>
<dbReference type="InterPro" id="IPR027417">
    <property type="entry name" value="P-loop_NTPase"/>
</dbReference>
<dbReference type="SUPFAM" id="SSF81296">
    <property type="entry name" value="E set domains"/>
    <property type="match status" value="1"/>
</dbReference>
<dbReference type="Gene3D" id="3.40.50.300">
    <property type="entry name" value="P-loop containing nucleotide triphosphate hydrolases"/>
    <property type="match status" value="1"/>
</dbReference>
<dbReference type="Pfam" id="PF13614">
    <property type="entry name" value="AAA_31"/>
    <property type="match status" value="1"/>
</dbReference>
<feature type="domain" description="AAA" evidence="1">
    <location>
        <begin position="1"/>
        <end position="174"/>
    </location>
</feature>
<dbReference type="CDD" id="cd02859">
    <property type="entry name" value="E_set_AMPKbeta_like_N"/>
    <property type="match status" value="1"/>
</dbReference>
<evidence type="ECO:0000259" key="2">
    <source>
        <dbReference type="Pfam" id="PF16561"/>
    </source>
</evidence>
<gene>
    <name evidence="3" type="ORF">MNBD_GAMMA15-1941</name>
</gene>
<evidence type="ECO:0000313" key="3">
    <source>
        <dbReference type="EMBL" id="VAW75152.1"/>
    </source>
</evidence>
<dbReference type="FunFam" id="3.40.50.300:FF:000285">
    <property type="entry name" value="Sporulation initiation inhibitor Soj"/>
    <property type="match status" value="1"/>
</dbReference>
<dbReference type="PANTHER" id="PTHR13696:SF52">
    <property type="entry name" value="PARA FAMILY PROTEIN CT_582"/>
    <property type="match status" value="1"/>
</dbReference>
<feature type="domain" description="AMP-activated protein kinase glycogen-binding" evidence="2">
    <location>
        <begin position="294"/>
        <end position="372"/>
    </location>
</feature>
<accession>A0A3B0YIM2</accession>
<protein>
    <submittedName>
        <fullName evidence="3">Chromosome (Plasmid) partitioning protein ParA</fullName>
    </submittedName>
</protein>
<dbReference type="AlphaFoldDB" id="A0A3B0YIM2"/>
<organism evidence="3">
    <name type="scientific">hydrothermal vent metagenome</name>
    <dbReference type="NCBI Taxonomy" id="652676"/>
    <lineage>
        <taxon>unclassified sequences</taxon>
        <taxon>metagenomes</taxon>
        <taxon>ecological metagenomes</taxon>
    </lineage>
</organism>
<name>A0A3B0YIM2_9ZZZZ</name>
<dbReference type="Gene3D" id="2.60.40.10">
    <property type="entry name" value="Immunoglobulins"/>
    <property type="match status" value="1"/>
</dbReference>
<proteinExistence type="predicted"/>
<evidence type="ECO:0000259" key="1">
    <source>
        <dbReference type="Pfam" id="PF13614"/>
    </source>
</evidence>
<dbReference type="InterPro" id="IPR025669">
    <property type="entry name" value="AAA_dom"/>
</dbReference>
<dbReference type="InterPro" id="IPR014756">
    <property type="entry name" value="Ig_E-set"/>
</dbReference>
<reference evidence="3" key="1">
    <citation type="submission" date="2018-06" db="EMBL/GenBank/DDBJ databases">
        <authorList>
            <person name="Zhirakovskaya E."/>
        </authorList>
    </citation>
    <scope>NUCLEOTIDE SEQUENCE</scope>
</reference>
<dbReference type="InterPro" id="IPR050678">
    <property type="entry name" value="DNA_Partitioning_ATPase"/>
</dbReference>
<dbReference type="InterPro" id="IPR013783">
    <property type="entry name" value="Ig-like_fold"/>
</dbReference>
<dbReference type="SUPFAM" id="SSF52540">
    <property type="entry name" value="P-loop containing nucleoside triphosphate hydrolases"/>
    <property type="match status" value="1"/>
</dbReference>
<dbReference type="Pfam" id="PF16561">
    <property type="entry name" value="AMPK1_CBM"/>
    <property type="match status" value="1"/>
</dbReference>
<dbReference type="PANTHER" id="PTHR13696">
    <property type="entry name" value="P-LOOP CONTAINING NUCLEOSIDE TRIPHOSPHATE HYDROLASE"/>
    <property type="match status" value="1"/>
</dbReference>
<dbReference type="InterPro" id="IPR032640">
    <property type="entry name" value="AMPK1_CBM"/>
</dbReference>
<dbReference type="CDD" id="cd02042">
    <property type="entry name" value="ParAB_family"/>
    <property type="match status" value="1"/>
</dbReference>